<dbReference type="InterPro" id="IPR003591">
    <property type="entry name" value="Leu-rich_rpt_typical-subtyp"/>
</dbReference>
<protein>
    <recommendedName>
        <fullName evidence="5">Leucine-rich repeat-containing protein 51</fullName>
    </recommendedName>
</protein>
<accession>A0A7S1PKS9</accession>
<evidence type="ECO:0000256" key="3">
    <source>
        <dbReference type="SAM" id="MobiDB-lite"/>
    </source>
</evidence>
<name>A0A7S1PKS9_9EUKA</name>
<keyword evidence="2" id="KW-0677">Repeat</keyword>
<dbReference type="PROSITE" id="PS51450">
    <property type="entry name" value="LRR"/>
    <property type="match status" value="2"/>
</dbReference>
<evidence type="ECO:0000313" key="4">
    <source>
        <dbReference type="EMBL" id="CAD9086214.1"/>
    </source>
</evidence>
<feature type="compositionally biased region" description="Polar residues" evidence="3">
    <location>
        <begin position="301"/>
        <end position="313"/>
    </location>
</feature>
<dbReference type="Gene3D" id="3.80.10.10">
    <property type="entry name" value="Ribonuclease Inhibitor"/>
    <property type="match status" value="1"/>
</dbReference>
<feature type="compositionally biased region" description="Polar residues" evidence="3">
    <location>
        <begin position="264"/>
        <end position="279"/>
    </location>
</feature>
<dbReference type="SUPFAM" id="SSF52058">
    <property type="entry name" value="L domain-like"/>
    <property type="match status" value="1"/>
</dbReference>
<dbReference type="SMART" id="SM00369">
    <property type="entry name" value="LRR_TYP"/>
    <property type="match status" value="2"/>
</dbReference>
<sequence length="902" mass="102896">MKSTQKTSHRRQVLSNLDGDGTQPKTFPPSPLTRTNVHAKTESSESSSSLPRKNEPTIASKKNFSAVTPSRLSESRNCTNQRIKIPQKKLSNFTEELSTVSHVSTLLPMDLATNLTQLNLSFMNLKAVPTDLAFFCNLVKLNLNDNRLAEIQPWLFVKYLPQLQFVDLSNNRIPNLYDVLLLGHLPELRFLNLLGNPIGNIGNRPALIQELLFREWRPLEEEDGYFNSEDEEEEEPSPRTERLDSPLTPGTPQLRMGSKILHPPNSSGTMKSSNTNSGRGSPFTPKIGGTYGHRSPGSRAQGPSQRNTPNSLTRKARVIAGDVASVDSNEAETSRSVKRPRSARQYRASEDALSKRYGYVPSPKGTPRIKKVLEERPKSAYMKRTSAFLNREKKSRSTNYGDSIPSTLSNSKYSLKNLQSMKKAKIIIDRTELDDHEEEASFTKESTRDETKERGSPIGYQAYEEKEDRMKQFLERFRPSDMRAFKDSLGHLLDSFKSTSEIIHRLKDIPVPRKANTPFPYLVTLNGRNISVEEYLIAENEEVFDICQMSPKKVRREKPPSDWIQELDLDDAPFEEEPTGYVTSKQDFQKSEQLTDTLNYIRVNHHRADIADVSTYSDARFQVRDHKDMLKILDKSCKAEFVEMEDYKSIESTKKWSKTFSNFSADLGSINFNDVLRWEHKQIKKRADILIGKKKKKSKSHHVTKHRFENLNFQQVETTMRKMELNVNIASSKRNVKPVQPHNPHQVTEFCRQERIQRKKLAKKKGRQHEFSQRQISSVVQKNHPDDDIVQFFSTSTKQFARESNVNVTTDSDSEDEAAQDERNNAARDASAPETGDTDGNSVLSGSMDRNSGPFLRRNTSMREASSASKSKQKEEKKRELVETNEKISIGGQEFSFADFML</sequence>
<evidence type="ECO:0008006" key="5">
    <source>
        <dbReference type="Google" id="ProtNLM"/>
    </source>
</evidence>
<organism evidence="4">
    <name type="scientific">Percolomonas cosmopolitus</name>
    <dbReference type="NCBI Taxonomy" id="63605"/>
    <lineage>
        <taxon>Eukaryota</taxon>
        <taxon>Discoba</taxon>
        <taxon>Heterolobosea</taxon>
        <taxon>Tetramitia</taxon>
        <taxon>Eutetramitia</taxon>
        <taxon>Percolomonadidae</taxon>
        <taxon>Percolomonas</taxon>
    </lineage>
</organism>
<dbReference type="EMBL" id="HBGD01011453">
    <property type="protein sequence ID" value="CAD9086214.1"/>
    <property type="molecule type" value="Transcribed_RNA"/>
</dbReference>
<dbReference type="Pfam" id="PF13855">
    <property type="entry name" value="LRR_8"/>
    <property type="match status" value="1"/>
</dbReference>
<gene>
    <name evidence="4" type="ORF">PCOS0759_LOCUS9468</name>
</gene>
<dbReference type="InterPro" id="IPR001611">
    <property type="entry name" value="Leu-rich_rpt"/>
</dbReference>
<evidence type="ECO:0000256" key="2">
    <source>
        <dbReference type="ARBA" id="ARBA00022737"/>
    </source>
</evidence>
<dbReference type="AlphaFoldDB" id="A0A7S1PKS9"/>
<proteinExistence type="predicted"/>
<dbReference type="InterPro" id="IPR032675">
    <property type="entry name" value="LRR_dom_sf"/>
</dbReference>
<feature type="compositionally biased region" description="Basic and acidic residues" evidence="3">
    <location>
        <begin position="872"/>
        <end position="886"/>
    </location>
</feature>
<feature type="compositionally biased region" description="Acidic residues" evidence="3">
    <location>
        <begin position="223"/>
        <end position="235"/>
    </location>
</feature>
<reference evidence="4" key="1">
    <citation type="submission" date="2021-01" db="EMBL/GenBank/DDBJ databases">
        <authorList>
            <person name="Corre E."/>
            <person name="Pelletier E."/>
            <person name="Niang G."/>
            <person name="Scheremetjew M."/>
            <person name="Finn R."/>
            <person name="Kale V."/>
            <person name="Holt S."/>
            <person name="Cochrane G."/>
            <person name="Meng A."/>
            <person name="Brown T."/>
            <person name="Cohen L."/>
        </authorList>
    </citation>
    <scope>NUCLEOTIDE SEQUENCE</scope>
    <source>
        <strain evidence="4">WS</strain>
    </source>
</reference>
<feature type="region of interest" description="Disordered" evidence="3">
    <location>
        <begin position="1"/>
        <end position="77"/>
    </location>
</feature>
<feature type="compositionally biased region" description="Polar residues" evidence="3">
    <location>
        <begin position="60"/>
        <end position="77"/>
    </location>
</feature>
<feature type="region of interest" description="Disordered" evidence="3">
    <location>
        <begin position="223"/>
        <end position="368"/>
    </location>
</feature>
<feature type="region of interest" description="Disordered" evidence="3">
    <location>
        <begin position="760"/>
        <end position="783"/>
    </location>
</feature>
<feature type="region of interest" description="Disordered" evidence="3">
    <location>
        <begin position="802"/>
        <end position="888"/>
    </location>
</feature>
<evidence type="ECO:0000256" key="1">
    <source>
        <dbReference type="ARBA" id="ARBA00022614"/>
    </source>
</evidence>
<feature type="compositionally biased region" description="Polar residues" evidence="3">
    <location>
        <begin position="838"/>
        <end position="850"/>
    </location>
</feature>
<dbReference type="PANTHER" id="PTHR24366:SF96">
    <property type="entry name" value="LEUCINE RICH REPEAT CONTAINING 53"/>
    <property type="match status" value="1"/>
</dbReference>
<keyword evidence="1" id="KW-0433">Leucine-rich repeat</keyword>
<dbReference type="PANTHER" id="PTHR24366">
    <property type="entry name" value="IG(IMMUNOGLOBULIN) AND LRR(LEUCINE RICH REPEAT) DOMAINS"/>
    <property type="match status" value="1"/>
</dbReference>